<dbReference type="Proteomes" id="UP000278398">
    <property type="component" value="Unassembled WGS sequence"/>
</dbReference>
<comment type="caution">
    <text evidence="1">The sequence shown here is derived from an EMBL/GenBank/DDBJ whole genome shotgun (WGS) entry which is preliminary data.</text>
</comment>
<dbReference type="RefSeq" id="WP_126698217.1">
    <property type="nucleotide sequence ID" value="NZ_RWKW01000012.1"/>
</dbReference>
<keyword evidence="2" id="KW-1185">Reference proteome</keyword>
<dbReference type="EMBL" id="RWKW01000012">
    <property type="protein sequence ID" value="RST87721.1"/>
    <property type="molecule type" value="Genomic_DNA"/>
</dbReference>
<gene>
    <name evidence="1" type="ORF">EJC49_04235</name>
</gene>
<proteinExistence type="predicted"/>
<reference evidence="1 2" key="1">
    <citation type="submission" date="2018-12" db="EMBL/GenBank/DDBJ databases">
        <title>Mesorhizobium carbonis sp. nov., isolated from coal mine water.</title>
        <authorList>
            <person name="Xin W."/>
            <person name="Xu Z."/>
            <person name="Xiang F."/>
            <person name="Zhang J."/>
            <person name="Xi L."/>
            <person name="Liu J."/>
        </authorList>
    </citation>
    <scope>NUCLEOTIDE SEQUENCE [LARGE SCALE GENOMIC DNA]</scope>
    <source>
        <strain evidence="1 2">B2.3</strain>
    </source>
</reference>
<evidence type="ECO:0000313" key="1">
    <source>
        <dbReference type="EMBL" id="RST87721.1"/>
    </source>
</evidence>
<name>A0A3R9ZU06_9HYPH</name>
<evidence type="ECO:0000313" key="2">
    <source>
        <dbReference type="Proteomes" id="UP000278398"/>
    </source>
</evidence>
<protein>
    <submittedName>
        <fullName evidence="1">Uncharacterized protein</fullName>
    </submittedName>
</protein>
<organism evidence="1 2">
    <name type="scientific">Aquibium carbonis</name>
    <dbReference type="NCBI Taxonomy" id="2495581"/>
    <lineage>
        <taxon>Bacteria</taxon>
        <taxon>Pseudomonadati</taxon>
        <taxon>Pseudomonadota</taxon>
        <taxon>Alphaproteobacteria</taxon>
        <taxon>Hyphomicrobiales</taxon>
        <taxon>Phyllobacteriaceae</taxon>
        <taxon>Aquibium</taxon>
    </lineage>
</organism>
<sequence>MPNYEVGQSFQWFEMDAFVRPDNRLSGWGGIVDDRHDRGDLLRPRFDAVQASTALPTTFCDASGASRASLAWARVCRIFSDNERTVAVICSSAAEACSRTAACCSVRCCGSIVIYGEKFWAPKPNQSC</sequence>
<accession>A0A3R9ZU06</accession>
<dbReference type="AlphaFoldDB" id="A0A3R9ZU06"/>